<dbReference type="Pfam" id="PF02518">
    <property type="entry name" value="HATPase_c"/>
    <property type="match status" value="1"/>
</dbReference>
<dbReference type="Pfam" id="PF14689">
    <property type="entry name" value="SPOB_a"/>
    <property type="match status" value="1"/>
</dbReference>
<dbReference type="InterPro" id="IPR036890">
    <property type="entry name" value="HATPase_C_sf"/>
</dbReference>
<keyword evidence="5" id="KW-0812">Transmembrane</keyword>
<evidence type="ECO:0000256" key="1">
    <source>
        <dbReference type="ARBA" id="ARBA00000085"/>
    </source>
</evidence>
<keyword evidence="3" id="KW-0418">Kinase</keyword>
<feature type="domain" description="Histidine kinase" evidence="6">
    <location>
        <begin position="157"/>
        <end position="288"/>
    </location>
</feature>
<dbReference type="Proteomes" id="UP000465601">
    <property type="component" value="Unassembled WGS sequence"/>
</dbReference>
<comment type="caution">
    <text evidence="7">The sequence shown here is derived from an EMBL/GenBank/DDBJ whole genome shotgun (WGS) entry which is preliminary data.</text>
</comment>
<dbReference type="AlphaFoldDB" id="A0A833HNA2"/>
<dbReference type="EMBL" id="WBZB01000036">
    <property type="protein sequence ID" value="KAB3529178.1"/>
    <property type="molecule type" value="Genomic_DNA"/>
</dbReference>
<dbReference type="SUPFAM" id="SSF55874">
    <property type="entry name" value="ATPase domain of HSP90 chaperone/DNA topoisomerase II/histidine kinase"/>
    <property type="match status" value="1"/>
</dbReference>
<evidence type="ECO:0000256" key="4">
    <source>
        <dbReference type="ARBA" id="ARBA00023012"/>
    </source>
</evidence>
<dbReference type="Gene3D" id="1.10.287.130">
    <property type="match status" value="1"/>
</dbReference>
<dbReference type="PRINTS" id="PR00344">
    <property type="entry name" value="BCTRLSENSOR"/>
</dbReference>
<dbReference type="InterPro" id="IPR004358">
    <property type="entry name" value="Sig_transdc_His_kin-like_C"/>
</dbReference>
<keyword evidence="4" id="KW-0902">Two-component regulatory system</keyword>
<evidence type="ECO:0000259" key="6">
    <source>
        <dbReference type="PROSITE" id="PS50109"/>
    </source>
</evidence>
<dbReference type="Gene3D" id="3.30.565.10">
    <property type="entry name" value="Histidine kinase-like ATPase, C-terminal domain"/>
    <property type="match status" value="1"/>
</dbReference>
<dbReference type="GO" id="GO:0000160">
    <property type="term" value="P:phosphorelay signal transduction system"/>
    <property type="evidence" value="ECO:0007669"/>
    <property type="project" value="UniProtKB-KW"/>
</dbReference>
<accession>A0A833HNA2</accession>
<name>A0A833HNA2_9FIRM</name>
<protein>
    <recommendedName>
        <fullName evidence="2">histidine kinase</fullName>
        <ecNumber evidence="2">2.7.13.3</ecNumber>
    </recommendedName>
</protein>
<dbReference type="GO" id="GO:0042802">
    <property type="term" value="F:identical protein binding"/>
    <property type="evidence" value="ECO:0007669"/>
    <property type="project" value="TreeGrafter"/>
</dbReference>
<organism evidence="7 8">
    <name type="scientific">Alkaliphilus serpentinus</name>
    <dbReference type="NCBI Taxonomy" id="1482731"/>
    <lineage>
        <taxon>Bacteria</taxon>
        <taxon>Bacillati</taxon>
        <taxon>Bacillota</taxon>
        <taxon>Clostridia</taxon>
        <taxon>Peptostreptococcales</taxon>
        <taxon>Natronincolaceae</taxon>
        <taxon>Alkaliphilus</taxon>
    </lineage>
</organism>
<keyword evidence="3" id="KW-0808">Transferase</keyword>
<dbReference type="InterPro" id="IPR039506">
    <property type="entry name" value="SPOB_a"/>
</dbReference>
<keyword evidence="8" id="KW-1185">Reference proteome</keyword>
<evidence type="ECO:0000256" key="2">
    <source>
        <dbReference type="ARBA" id="ARBA00012438"/>
    </source>
</evidence>
<dbReference type="InterPro" id="IPR005467">
    <property type="entry name" value="His_kinase_dom"/>
</dbReference>
<keyword evidence="5" id="KW-0472">Membrane</keyword>
<dbReference type="PANTHER" id="PTHR40448">
    <property type="entry name" value="TWO-COMPONENT SENSOR HISTIDINE KINASE"/>
    <property type="match status" value="1"/>
</dbReference>
<gene>
    <name evidence="7" type="ORF">F8153_10100</name>
</gene>
<evidence type="ECO:0000256" key="5">
    <source>
        <dbReference type="SAM" id="Phobius"/>
    </source>
</evidence>
<evidence type="ECO:0000313" key="8">
    <source>
        <dbReference type="Proteomes" id="UP000465601"/>
    </source>
</evidence>
<reference evidence="7 8" key="1">
    <citation type="submission" date="2019-10" db="EMBL/GenBank/DDBJ databases">
        <title>Alkaliphilus serpentinus sp. nov. and Alkaliphilus pronyensis sp. nov., two novel anaerobic alkaliphilic species isolated from the serpentinized-hosted hydrothermal field of the Prony Bay (New Caledonia).</title>
        <authorList>
            <person name="Postec A."/>
        </authorList>
    </citation>
    <scope>NUCLEOTIDE SEQUENCE [LARGE SCALE GENOMIC DNA]</scope>
    <source>
        <strain evidence="7 8">LacT</strain>
    </source>
</reference>
<dbReference type="PROSITE" id="PS50109">
    <property type="entry name" value="HIS_KIN"/>
    <property type="match status" value="1"/>
</dbReference>
<feature type="transmembrane region" description="Helical" evidence="5">
    <location>
        <begin position="49"/>
        <end position="75"/>
    </location>
</feature>
<dbReference type="OrthoDB" id="1634477at2"/>
<dbReference type="GO" id="GO:0004673">
    <property type="term" value="F:protein histidine kinase activity"/>
    <property type="evidence" value="ECO:0007669"/>
    <property type="project" value="UniProtKB-EC"/>
</dbReference>
<dbReference type="InterPro" id="IPR003594">
    <property type="entry name" value="HATPase_dom"/>
</dbReference>
<feature type="transmembrane region" description="Helical" evidence="5">
    <location>
        <begin position="15"/>
        <end position="37"/>
    </location>
</feature>
<evidence type="ECO:0000256" key="3">
    <source>
        <dbReference type="ARBA" id="ARBA00022777"/>
    </source>
</evidence>
<dbReference type="SMART" id="SM00387">
    <property type="entry name" value="HATPase_c"/>
    <property type="match status" value="1"/>
</dbReference>
<sequence>MLQKKAIKMNFKNKAYILILLVLLQSIAIIFLTNNLIIQTYAKSFVYQYPFVIVFLLNLLGVAAIVNVLYMFGFLKKEEESVRKLNHSKEVIEALRGQKHDFLNHLNVVAGMIKMDKSEKALDYIYDISGRTDETFMISRIENVEVAAILYRKCAIAENKGINIEIDISTNLKELRIDSIDLSRIFFNLLDNAIYELERAPIEDKLLTIEIKEDENNYIIMIGNSYPVLSPHLYESIFLPGYTTKSGPDHGYGLDIVKKIVKKLNGEIIVEGYDSIGTLFTIFLPKEYSYPLI</sequence>
<dbReference type="PANTHER" id="PTHR40448:SF1">
    <property type="entry name" value="TWO-COMPONENT SENSOR HISTIDINE KINASE"/>
    <property type="match status" value="1"/>
</dbReference>
<proteinExistence type="predicted"/>
<comment type="catalytic activity">
    <reaction evidence="1">
        <text>ATP + protein L-histidine = ADP + protein N-phospho-L-histidine.</text>
        <dbReference type="EC" id="2.7.13.3"/>
    </reaction>
</comment>
<dbReference type="EC" id="2.7.13.3" evidence="2"/>
<keyword evidence="5" id="KW-1133">Transmembrane helix</keyword>
<evidence type="ECO:0000313" key="7">
    <source>
        <dbReference type="EMBL" id="KAB3529178.1"/>
    </source>
</evidence>